<dbReference type="GO" id="GO:0003824">
    <property type="term" value="F:catalytic activity"/>
    <property type="evidence" value="ECO:0007669"/>
    <property type="project" value="InterPro"/>
</dbReference>
<dbReference type="FunFam" id="3.90.226.10:FF:000019">
    <property type="entry name" value="Enoyl-CoA hydratase, mitochondrial"/>
    <property type="match status" value="1"/>
</dbReference>
<dbReference type="InterPro" id="IPR015943">
    <property type="entry name" value="WD40/YVTN_repeat-like_dom_sf"/>
</dbReference>
<dbReference type="CDD" id="cd06558">
    <property type="entry name" value="crotonase-like"/>
    <property type="match status" value="1"/>
</dbReference>
<feature type="compositionally biased region" description="Basic and acidic residues" evidence="3">
    <location>
        <begin position="152"/>
        <end position="166"/>
    </location>
</feature>
<dbReference type="SUPFAM" id="SSF50978">
    <property type="entry name" value="WD40 repeat-like"/>
    <property type="match status" value="1"/>
</dbReference>
<organism evidence="4 5">
    <name type="scientific">Perkinsus olseni</name>
    <name type="common">Perkinsus atlanticus</name>
    <dbReference type="NCBI Taxonomy" id="32597"/>
    <lineage>
        <taxon>Eukaryota</taxon>
        <taxon>Sar</taxon>
        <taxon>Alveolata</taxon>
        <taxon>Perkinsozoa</taxon>
        <taxon>Perkinsea</taxon>
        <taxon>Perkinsida</taxon>
        <taxon>Perkinsidae</taxon>
        <taxon>Perkinsus</taxon>
    </lineage>
</organism>
<reference evidence="4 5" key="1">
    <citation type="submission" date="2020-04" db="EMBL/GenBank/DDBJ databases">
        <title>Perkinsus olseni comparative genomics.</title>
        <authorList>
            <person name="Bogema D.R."/>
        </authorList>
    </citation>
    <scope>NUCLEOTIDE SEQUENCE [LARGE SCALE GENOMIC DNA]</scope>
    <source>
        <strain evidence="4">ATCC PRA-205</strain>
    </source>
</reference>
<feature type="region of interest" description="Disordered" evidence="3">
    <location>
        <begin position="71"/>
        <end position="247"/>
    </location>
</feature>
<comment type="similarity">
    <text evidence="1 2">Belongs to the enoyl-CoA hydratase/isomerase family.</text>
</comment>
<feature type="compositionally biased region" description="Basic and acidic residues" evidence="3">
    <location>
        <begin position="174"/>
        <end position="190"/>
    </location>
</feature>
<evidence type="ECO:0000256" key="2">
    <source>
        <dbReference type="RuleBase" id="RU003707"/>
    </source>
</evidence>
<dbReference type="GO" id="GO:0006635">
    <property type="term" value="P:fatty acid beta-oxidation"/>
    <property type="evidence" value="ECO:0007669"/>
    <property type="project" value="TreeGrafter"/>
</dbReference>
<dbReference type="PANTHER" id="PTHR11941">
    <property type="entry name" value="ENOYL-COA HYDRATASE-RELATED"/>
    <property type="match status" value="1"/>
</dbReference>
<feature type="compositionally biased region" description="Basic and acidic residues" evidence="3">
    <location>
        <begin position="116"/>
        <end position="138"/>
    </location>
</feature>
<evidence type="ECO:0000313" key="4">
    <source>
        <dbReference type="EMBL" id="KAF4725987.1"/>
    </source>
</evidence>
<dbReference type="InterPro" id="IPR001753">
    <property type="entry name" value="Enoyl-CoA_hydra/iso"/>
</dbReference>
<gene>
    <name evidence="4" type="primary">ECHS1_1</name>
    <name evidence="4" type="ORF">FOZ62_002284</name>
</gene>
<feature type="non-terminal residue" evidence="4">
    <location>
        <position position="1774"/>
    </location>
</feature>
<dbReference type="SUPFAM" id="SSF52096">
    <property type="entry name" value="ClpP/crotonase"/>
    <property type="match status" value="1"/>
</dbReference>
<dbReference type="PANTHER" id="PTHR11941:SF54">
    <property type="entry name" value="ENOYL-COA HYDRATASE, MITOCHONDRIAL"/>
    <property type="match status" value="1"/>
</dbReference>
<dbReference type="PROSITE" id="PS00166">
    <property type="entry name" value="ENOYL_COA_HYDRATASE"/>
    <property type="match status" value="1"/>
</dbReference>
<evidence type="ECO:0000313" key="5">
    <source>
        <dbReference type="Proteomes" id="UP000574390"/>
    </source>
</evidence>
<feature type="compositionally biased region" description="Basic and acidic residues" evidence="3">
    <location>
        <begin position="200"/>
        <end position="232"/>
    </location>
</feature>
<proteinExistence type="inferred from homology"/>
<dbReference type="EMBL" id="JABANM010018501">
    <property type="protein sequence ID" value="KAF4725987.1"/>
    <property type="molecule type" value="Genomic_DNA"/>
</dbReference>
<protein>
    <submittedName>
        <fullName evidence="4">Putative enoyl-CoA hydratase, mitochondrial</fullName>
    </submittedName>
</protein>
<accession>A0A7J6RZ73</accession>
<dbReference type="Proteomes" id="UP000574390">
    <property type="component" value="Unassembled WGS sequence"/>
</dbReference>
<dbReference type="Gene3D" id="3.90.226.10">
    <property type="entry name" value="2-enoyl-CoA Hydratase, Chain A, domain 1"/>
    <property type="match status" value="1"/>
</dbReference>
<comment type="caution">
    <text evidence="4">The sequence shown here is derived from an EMBL/GenBank/DDBJ whole genome shotgun (WGS) entry which is preliminary data.</text>
</comment>
<evidence type="ECO:0000256" key="1">
    <source>
        <dbReference type="ARBA" id="ARBA00005254"/>
    </source>
</evidence>
<dbReference type="GO" id="GO:0005739">
    <property type="term" value="C:mitochondrion"/>
    <property type="evidence" value="ECO:0007669"/>
    <property type="project" value="TreeGrafter"/>
</dbReference>
<dbReference type="Pfam" id="PF00378">
    <property type="entry name" value="ECH_1"/>
    <property type="match status" value="1"/>
</dbReference>
<dbReference type="InterPro" id="IPR036322">
    <property type="entry name" value="WD40_repeat_dom_sf"/>
</dbReference>
<dbReference type="Gene3D" id="2.130.10.10">
    <property type="entry name" value="YVTN repeat-like/Quinoprotein amine dehydrogenase"/>
    <property type="match status" value="2"/>
</dbReference>
<dbReference type="InterPro" id="IPR018376">
    <property type="entry name" value="Enoyl-CoA_hyd/isom_CS"/>
</dbReference>
<name>A0A7J6RZ73_PEROL</name>
<evidence type="ECO:0000256" key="3">
    <source>
        <dbReference type="SAM" id="MobiDB-lite"/>
    </source>
</evidence>
<dbReference type="InterPro" id="IPR029045">
    <property type="entry name" value="ClpP/crotonase-like_dom_sf"/>
</dbReference>
<sequence>MSATAGLGALFAKKKKKVKSLNMTAKMKEEAKVEETHEETTEEHGLEDNFTAIVSGAEPLVKTETKIVKTDLAAEEEGEKEEVKPVEQAEPAESTETKKGWGKTAADVAAEVEEQEKEHEKEEAERAAAKKAEEEAKPKVYVPAHLRKMREQKKAEEEKERMRDEGLTPAQMMELERKKKAQLEAEEKAKKQAVAASAADEEKKRQEREEAQRRKAELKAQVKKAMAAEESSKQTTPQPTASKADGSASYDQLIAKYKCRERRPVRPHAELDPCFLPPLQGAVSPEIFRTWIEAAAGEAAGCIVQFSPFTLHVAGRYLDSISAVVLIRSGDTCHDASADGTTRLLSQPGKCSPEVPGGYHNSTGVFKILCSVSAHNPGTGKACFSNDSGQTFTLAPSSSLPVTIIQYDTFAVADGLVPPAKRFLGRAHVNALASRPDGIVIGGHSDGYVRFWDDASGTEVWSSKATLDGAPITGIASRGDLMAVSSAHGRASVWNITNATASEYSVLRVDSEPSSFNTIAFSSNTTDTIAVGNDLGRVFIFRLSPVLSPVVAVAQIGEPVSVLRWCGGGVSMVVGTLAGSVSWWSLSDLSGPSAAIDDLCGYGGVADLQCASLGSGDSYVFAACSSGTVSVLRLDQSLSLVISNVWSLPNGRQGHEPLPVALGIAPGGSEWLAVRTMDSIFIFDTNETLSSHLHPAFWDVLDGTRLLSEGSFSWYVVEAGPTGNAPFVEVDSAAGTATFYPCWPLPDANRRRLENISDLTCVSPSAAPTVALDVKLPWEFVGVRGHYTTSSIGAIPADDCTSGQLPITDWAASPGGEWSLVRVFATAVGSDCISLDGGRGIGAHSMTTLGQCLNLCASFGLSGHQTCNVVNALPRPGSTGLDRLVTVCDLRHCDDVTALQLQATTGGSDDGLEGQAFEVWALHTGTAYGGGYTAFGTPPGRVLYGGCSVPGGKIPHGPDGGATVVIPESSFRSRPSNTLRFQVAQSNAEERVMVSSIRLELLRQRPQPVRVIRENLLSFSGDSEVDANSRTGREVRGASSRGAVAWGQGQPEGAISPWLFTTSWDLSVAAFDLRGLYLQEVPSADGEPRHMWWKSGPGMGGEYRRNMAPQRPSSVYVVGVGLDHTSSIRISQVPYCGAPGSRYHHNAVYVPHAVPVVSTPNFTTQGASNLTVLEWRDVSISMLGEYKVCWCASSCCALQDALWSGGLAGLLVVSGPDHDRNYHVCRWGYTCVISNYVGHGLSQGDRIRLSAFAGAVECTPSLSSIGFWPPADPAIMATRTPGGSEYRTEFLHGDGVWRDFPVFDTSRTGITIMLCWCRAGDGCSDSPNDYKTPGGILTLTRFASDPARPLRCEQHSKCVVYMAADSRPLDPGDKLMIKHLPTDPVLSGVDPCTVSPGALEGIGSSGRSDGCRAPDHSPQCLAFDFGIVDAAKVSAGNYLVCWCQGSLRPCIDDFEFSTSVSETETLVISPAQYVFPEQCAIVFLEWRAPWIGYHDCCCNFKEVGSSPGCEDPDIFEEGTIIVLPKRDSKLDLPEESVVVGHRVSTLGAFHRGFASYSGYKNILVDVDADKGTALVTLNRPKSLNALCDELMKELSSATNALDKDDAVRAIVITGAGEKAFAAGADIKEMNSRQTVAEVYKENMLSFWQDLSDVKKPVIAAVNGYALGGGCELAMMCDIALASEKAVFGQPEVLLGTIPGAGGSQRLTRVVGKSLAMELCLTGRHMPAEEALRRGLVSHVFTPQELVPKSLEMAQKIASLSAPAVAMAKEAVNRS</sequence>